<dbReference type="SMART" id="SM00388">
    <property type="entry name" value="HisKA"/>
    <property type="match status" value="1"/>
</dbReference>
<accession>A0A1H7JU69</accession>
<gene>
    <name evidence="16" type="ORF">SAMN05421740_102668</name>
</gene>
<proteinExistence type="predicted"/>
<dbReference type="GO" id="GO:0005524">
    <property type="term" value="F:ATP binding"/>
    <property type="evidence" value="ECO:0007669"/>
    <property type="project" value="UniProtKB-KW"/>
</dbReference>
<dbReference type="EC" id="2.7.13.3" evidence="2"/>
<keyword evidence="3 12" id="KW-0597">Phosphoprotein</keyword>
<organism evidence="16 17">
    <name type="scientific">Parapedobacter koreensis</name>
    <dbReference type="NCBI Taxonomy" id="332977"/>
    <lineage>
        <taxon>Bacteria</taxon>
        <taxon>Pseudomonadati</taxon>
        <taxon>Bacteroidota</taxon>
        <taxon>Sphingobacteriia</taxon>
        <taxon>Sphingobacteriales</taxon>
        <taxon>Sphingobacteriaceae</taxon>
        <taxon>Parapedobacter</taxon>
    </lineage>
</organism>
<dbReference type="InterPro" id="IPR011044">
    <property type="entry name" value="Quino_amine_DH_bsu"/>
</dbReference>
<dbReference type="Pfam" id="PF12833">
    <property type="entry name" value="HTH_18"/>
    <property type="match status" value="1"/>
</dbReference>
<dbReference type="InterPro" id="IPR011006">
    <property type="entry name" value="CheY-like_superfamily"/>
</dbReference>
<dbReference type="CDD" id="cd17574">
    <property type="entry name" value="REC_OmpR"/>
    <property type="match status" value="1"/>
</dbReference>
<dbReference type="STRING" id="332977.SAMN05421740_102668"/>
<dbReference type="InterPro" id="IPR003594">
    <property type="entry name" value="HATPase_dom"/>
</dbReference>
<dbReference type="EMBL" id="FNZR01000002">
    <property type="protein sequence ID" value="SEK77846.1"/>
    <property type="molecule type" value="Genomic_DNA"/>
</dbReference>
<dbReference type="InterPro" id="IPR001789">
    <property type="entry name" value="Sig_transdc_resp-reg_receiver"/>
</dbReference>
<dbReference type="InterPro" id="IPR011110">
    <property type="entry name" value="Reg_prop"/>
</dbReference>
<dbReference type="Gene3D" id="3.30.565.10">
    <property type="entry name" value="Histidine kinase-like ATPase, C-terminal domain"/>
    <property type="match status" value="1"/>
</dbReference>
<evidence type="ECO:0000256" key="6">
    <source>
        <dbReference type="ARBA" id="ARBA00022777"/>
    </source>
</evidence>
<evidence type="ECO:0000256" key="9">
    <source>
        <dbReference type="ARBA" id="ARBA00023015"/>
    </source>
</evidence>
<evidence type="ECO:0000256" key="2">
    <source>
        <dbReference type="ARBA" id="ARBA00012438"/>
    </source>
</evidence>
<dbReference type="Gene3D" id="1.10.10.60">
    <property type="entry name" value="Homeodomain-like"/>
    <property type="match status" value="1"/>
</dbReference>
<dbReference type="GO" id="GO:0000155">
    <property type="term" value="F:phosphorelay sensor kinase activity"/>
    <property type="evidence" value="ECO:0007669"/>
    <property type="project" value="InterPro"/>
</dbReference>
<evidence type="ECO:0000256" key="3">
    <source>
        <dbReference type="ARBA" id="ARBA00022553"/>
    </source>
</evidence>
<keyword evidence="6 16" id="KW-0418">Kinase</keyword>
<evidence type="ECO:0000256" key="4">
    <source>
        <dbReference type="ARBA" id="ARBA00022679"/>
    </source>
</evidence>
<dbReference type="CDD" id="cd00082">
    <property type="entry name" value="HisKA"/>
    <property type="match status" value="1"/>
</dbReference>
<feature type="domain" description="Histidine kinase" evidence="14">
    <location>
        <begin position="790"/>
        <end position="1009"/>
    </location>
</feature>
<dbReference type="Pfam" id="PF07495">
    <property type="entry name" value="Y_Y_Y"/>
    <property type="match status" value="1"/>
</dbReference>
<keyword evidence="4" id="KW-0808">Transferase</keyword>
<dbReference type="PROSITE" id="PS01124">
    <property type="entry name" value="HTH_ARAC_FAMILY_2"/>
    <property type="match status" value="1"/>
</dbReference>
<evidence type="ECO:0000259" key="15">
    <source>
        <dbReference type="PROSITE" id="PS50110"/>
    </source>
</evidence>
<dbReference type="Pfam" id="PF00072">
    <property type="entry name" value="Response_reg"/>
    <property type="match status" value="1"/>
</dbReference>
<name>A0A1H7JU69_9SPHI</name>
<dbReference type="InterPro" id="IPR036890">
    <property type="entry name" value="HATPase_C_sf"/>
</dbReference>
<feature type="domain" description="HTH araC/xylS-type" evidence="13">
    <location>
        <begin position="1183"/>
        <end position="1282"/>
    </location>
</feature>
<feature type="modified residue" description="4-aspartylphosphate" evidence="12">
    <location>
        <position position="1084"/>
    </location>
</feature>
<dbReference type="SUPFAM" id="SSF46689">
    <property type="entry name" value="Homeodomain-like"/>
    <property type="match status" value="1"/>
</dbReference>
<dbReference type="InterPro" id="IPR015943">
    <property type="entry name" value="WD40/YVTN_repeat-like_dom_sf"/>
</dbReference>
<dbReference type="Gene3D" id="2.130.10.10">
    <property type="entry name" value="YVTN repeat-like/Quinoprotein amine dehydrogenase"/>
    <property type="match status" value="2"/>
</dbReference>
<dbReference type="GO" id="GO:0043565">
    <property type="term" value="F:sequence-specific DNA binding"/>
    <property type="evidence" value="ECO:0007669"/>
    <property type="project" value="InterPro"/>
</dbReference>
<keyword evidence="7" id="KW-0067">ATP-binding</keyword>
<dbReference type="PANTHER" id="PTHR43547">
    <property type="entry name" value="TWO-COMPONENT HISTIDINE KINASE"/>
    <property type="match status" value="1"/>
</dbReference>
<dbReference type="PROSITE" id="PS00041">
    <property type="entry name" value="HTH_ARAC_FAMILY_1"/>
    <property type="match status" value="1"/>
</dbReference>
<dbReference type="InterPro" id="IPR018060">
    <property type="entry name" value="HTH_AraC"/>
</dbReference>
<keyword evidence="8" id="KW-0902">Two-component regulatory system</keyword>
<dbReference type="InterPro" id="IPR003661">
    <property type="entry name" value="HisK_dim/P_dom"/>
</dbReference>
<dbReference type="Gene3D" id="2.60.40.10">
    <property type="entry name" value="Immunoglobulins"/>
    <property type="match status" value="1"/>
</dbReference>
<dbReference type="SUPFAM" id="SSF63829">
    <property type="entry name" value="Calcium-dependent phosphotriesterase"/>
    <property type="match status" value="1"/>
</dbReference>
<keyword evidence="5" id="KW-0547">Nucleotide-binding</keyword>
<dbReference type="InterPro" id="IPR009057">
    <property type="entry name" value="Homeodomain-like_sf"/>
</dbReference>
<dbReference type="PRINTS" id="PR00344">
    <property type="entry name" value="BCTRLSENSOR"/>
</dbReference>
<protein>
    <recommendedName>
        <fullName evidence="2">histidine kinase</fullName>
        <ecNumber evidence="2">2.7.13.3</ecNumber>
    </recommendedName>
</protein>
<dbReference type="SUPFAM" id="SSF55874">
    <property type="entry name" value="ATPase domain of HSP90 chaperone/DNA topoisomerase II/histidine kinase"/>
    <property type="match status" value="1"/>
</dbReference>
<dbReference type="Pfam" id="PF00512">
    <property type="entry name" value="HisKA"/>
    <property type="match status" value="1"/>
</dbReference>
<keyword evidence="9" id="KW-0805">Transcription regulation</keyword>
<dbReference type="InterPro" id="IPR036097">
    <property type="entry name" value="HisK_dim/P_sf"/>
</dbReference>
<evidence type="ECO:0000256" key="7">
    <source>
        <dbReference type="ARBA" id="ARBA00022840"/>
    </source>
</evidence>
<dbReference type="SUPFAM" id="SSF101898">
    <property type="entry name" value="NHL repeat"/>
    <property type="match status" value="1"/>
</dbReference>
<reference evidence="17" key="1">
    <citation type="submission" date="2016-10" db="EMBL/GenBank/DDBJ databases">
        <authorList>
            <person name="Varghese N."/>
            <person name="Submissions S."/>
        </authorList>
    </citation>
    <scope>NUCLEOTIDE SEQUENCE [LARGE SCALE GENOMIC DNA]</scope>
    <source>
        <strain evidence="17">Jip14</strain>
    </source>
</reference>
<dbReference type="PANTHER" id="PTHR43547:SF2">
    <property type="entry name" value="HYBRID SIGNAL TRANSDUCTION HISTIDINE KINASE C"/>
    <property type="match status" value="1"/>
</dbReference>
<dbReference type="SMART" id="SM00387">
    <property type="entry name" value="HATPase_c"/>
    <property type="match status" value="1"/>
</dbReference>
<keyword evidence="17" id="KW-1185">Reference proteome</keyword>
<evidence type="ECO:0000256" key="1">
    <source>
        <dbReference type="ARBA" id="ARBA00000085"/>
    </source>
</evidence>
<dbReference type="SUPFAM" id="SSF50969">
    <property type="entry name" value="YVTN repeat-like/Quinoprotein amine dehydrogenase"/>
    <property type="match status" value="1"/>
</dbReference>
<feature type="domain" description="Response regulatory" evidence="15">
    <location>
        <begin position="1036"/>
        <end position="1151"/>
    </location>
</feature>
<evidence type="ECO:0000256" key="10">
    <source>
        <dbReference type="ARBA" id="ARBA00023125"/>
    </source>
</evidence>
<dbReference type="InterPro" id="IPR018062">
    <property type="entry name" value="HTH_AraC-typ_CS"/>
</dbReference>
<comment type="catalytic activity">
    <reaction evidence="1">
        <text>ATP + protein L-histidine = ADP + protein N-phospho-L-histidine.</text>
        <dbReference type="EC" id="2.7.13.3"/>
    </reaction>
</comment>
<dbReference type="FunFam" id="3.30.565.10:FF:000037">
    <property type="entry name" value="Hybrid sensor histidine kinase/response regulator"/>
    <property type="match status" value="1"/>
</dbReference>
<dbReference type="InterPro" id="IPR011123">
    <property type="entry name" value="Y_Y_Y"/>
</dbReference>
<evidence type="ECO:0000256" key="8">
    <source>
        <dbReference type="ARBA" id="ARBA00023012"/>
    </source>
</evidence>
<dbReference type="SUPFAM" id="SSF52172">
    <property type="entry name" value="CheY-like"/>
    <property type="match status" value="1"/>
</dbReference>
<dbReference type="SMART" id="SM00342">
    <property type="entry name" value="HTH_ARAC"/>
    <property type="match status" value="1"/>
</dbReference>
<dbReference type="Pfam" id="PF02518">
    <property type="entry name" value="HATPase_c"/>
    <property type="match status" value="1"/>
</dbReference>
<evidence type="ECO:0000259" key="14">
    <source>
        <dbReference type="PROSITE" id="PS50109"/>
    </source>
</evidence>
<dbReference type="Gene3D" id="3.40.50.2300">
    <property type="match status" value="1"/>
</dbReference>
<evidence type="ECO:0000256" key="12">
    <source>
        <dbReference type="PROSITE-ProRule" id="PRU00169"/>
    </source>
</evidence>
<evidence type="ECO:0000256" key="11">
    <source>
        <dbReference type="ARBA" id="ARBA00023163"/>
    </source>
</evidence>
<dbReference type="GO" id="GO:0003700">
    <property type="term" value="F:DNA-binding transcription factor activity"/>
    <property type="evidence" value="ECO:0007669"/>
    <property type="project" value="InterPro"/>
</dbReference>
<evidence type="ECO:0000256" key="5">
    <source>
        <dbReference type="ARBA" id="ARBA00022741"/>
    </source>
</evidence>
<dbReference type="InterPro" id="IPR004358">
    <property type="entry name" value="Sig_transdc_His_kin-like_C"/>
</dbReference>
<dbReference type="SUPFAM" id="SSF47384">
    <property type="entry name" value="Homodimeric domain of signal transducing histidine kinase"/>
    <property type="match status" value="1"/>
</dbReference>
<dbReference type="Proteomes" id="UP000198916">
    <property type="component" value="Unassembled WGS sequence"/>
</dbReference>
<dbReference type="InterPro" id="IPR005467">
    <property type="entry name" value="His_kinase_dom"/>
</dbReference>
<dbReference type="Gene3D" id="1.10.287.130">
    <property type="match status" value="1"/>
</dbReference>
<dbReference type="PROSITE" id="PS50110">
    <property type="entry name" value="RESPONSE_REGULATORY"/>
    <property type="match status" value="1"/>
</dbReference>
<keyword evidence="11" id="KW-0804">Transcription</keyword>
<evidence type="ECO:0000313" key="17">
    <source>
        <dbReference type="Proteomes" id="UP000198916"/>
    </source>
</evidence>
<dbReference type="PROSITE" id="PS50109">
    <property type="entry name" value="HIS_KIN"/>
    <property type="match status" value="1"/>
</dbReference>
<evidence type="ECO:0000259" key="13">
    <source>
        <dbReference type="PROSITE" id="PS01124"/>
    </source>
</evidence>
<dbReference type="SMART" id="SM00448">
    <property type="entry name" value="REC"/>
    <property type="match status" value="1"/>
</dbReference>
<sequence>MLNLYNGGTFDFFRQDSGTLYTWNCTGDEEEYVDSQNRIWLKEKHRLQLFDLNTNQYVPDVDSVLRAYGVSGKLSDFFVDDTTTLWFVEEDRTLSYYDTAIGKCIALPHPGIETGGRDLLPREIERVGDTCWIVYSNGLVRLWNYRTRKIIREDDRLAGLINEASYNLVLKRSSKGGMWLMHQTDLLYYDPLSDQWNVTTNIAGLSNFFTCMDVDQDGNAWVGTSLAEIRVVSGRSFHTQSFVGLPLTTGGRLVNDISTIYIDDDNGVWIGTLFQGICYYHASMRKINLIHTVPHESHVTNENVRCFLEEPDGTILVGTVNGLFRYFPETNRLESVYPELKGKLCMWLYRDSRGRIWVPTFLNGVFCIANGQVRQYEQPGVAIHADPNPNNGRMIIEDASGQLWVSVYGGVGRFDPRTGSIDYLYKNHPEIGNLKLGLTFTRMNDRVLAVAAEELFFYDITTDSLWFPSYRDQIRTHGAEFNFIYPDSRSLHWISVDGLKVWDEGNNRIYEIPINDDRPNQTVSAILEDEKGDMWVSTMNGISKITVNSGTEGYDFTVTNFGSTDGAGVQAGRFNTGASMRASDGTMYFGGVHGMNVFHPESMVYNAGVHKPIFTGFRLFNTPIKERITHNGRILFEQPINQMHDIHLKHHENFITLEFAGLNYVNPSKTYYRYRLENYDQGWTEIQTDGVGRVNYTGLPPGKYTFKVYTANNDRHWGDEYAELAIVISPPFWATAWAKLLYVVLALLAVLGIIRYFNWRNHLKMLRKQEMEAQRQREELDQFKLNFFTNISHEFRTPLSLIMTPLELLRNDVDDPALKERLGAIYGHSNDLLAMVNQLLDFRKLEVKGEELRLSHGDIVEFLEGVYASFKPIADSKYLDFALNRPETPVYMFFDKDKIQKVMNNLLSNAFKFTPQEGKVRLRVSTDITGERRCVRIIVADTGRGIAEADLPYIFDRFHQADNQVSNQAGSGIGLYLVNEYVALHEGQVDVASSLGSGTTFTVQLPTDLAAEPVALPSQDNAQESIKAIQVVTTQKILIVEDNTEFRQFLKSQLAVHYSVIEASDGEEGEKRALVDEPDLILSDMMMPKIDGITLCQRLKSNIQTSHIPIILLTARTSEDAKLAVYAAGADSYMAKPIVYATLLTRIEKLIEQQEMRKALFHTTIEVTPSSITINSLDEALVQKALQSVEKNMDNPQYGVDDLGQEIGLSRGHLYRKLQSLTGRNPAEFIRAIRLKRAAQLLRDSQLHVAEIADMVGFNTLKYFNKHFKDTFGMTPTQYREKEKTDCTK</sequence>
<dbReference type="InterPro" id="IPR013783">
    <property type="entry name" value="Ig-like_fold"/>
</dbReference>
<dbReference type="Pfam" id="PF07494">
    <property type="entry name" value="Reg_prop"/>
    <property type="match status" value="1"/>
</dbReference>
<evidence type="ECO:0000313" key="16">
    <source>
        <dbReference type="EMBL" id="SEK77846.1"/>
    </source>
</evidence>
<keyword evidence="10" id="KW-0238">DNA-binding</keyword>